<feature type="domain" description="Reverse transcriptase Ty1/copia-type" evidence="2">
    <location>
        <begin position="494"/>
        <end position="562"/>
    </location>
</feature>
<dbReference type="InterPro" id="IPR025724">
    <property type="entry name" value="GAG-pre-integrase_dom"/>
</dbReference>
<evidence type="ECO:0000259" key="3">
    <source>
        <dbReference type="Pfam" id="PF13976"/>
    </source>
</evidence>
<gene>
    <name evidence="4" type="ORF">Tci_623138</name>
</gene>
<organism evidence="4">
    <name type="scientific">Tanacetum cinerariifolium</name>
    <name type="common">Dalmatian daisy</name>
    <name type="synonym">Chrysanthemum cinerariifolium</name>
    <dbReference type="NCBI Taxonomy" id="118510"/>
    <lineage>
        <taxon>Eukaryota</taxon>
        <taxon>Viridiplantae</taxon>
        <taxon>Streptophyta</taxon>
        <taxon>Embryophyta</taxon>
        <taxon>Tracheophyta</taxon>
        <taxon>Spermatophyta</taxon>
        <taxon>Magnoliopsida</taxon>
        <taxon>eudicotyledons</taxon>
        <taxon>Gunneridae</taxon>
        <taxon>Pentapetalae</taxon>
        <taxon>asterids</taxon>
        <taxon>campanulids</taxon>
        <taxon>Asterales</taxon>
        <taxon>Asteraceae</taxon>
        <taxon>Asteroideae</taxon>
        <taxon>Anthemideae</taxon>
        <taxon>Anthemidinae</taxon>
        <taxon>Tanacetum</taxon>
    </lineage>
</organism>
<protein>
    <submittedName>
        <fullName evidence="4">Integrase, catalytic region, zinc finger, CCHC-type, peptidase aspartic, catalytic</fullName>
    </submittedName>
</protein>
<name>A0A699JSF9_TANCI</name>
<evidence type="ECO:0000259" key="2">
    <source>
        <dbReference type="Pfam" id="PF07727"/>
    </source>
</evidence>
<dbReference type="EMBL" id="BKCJ010436936">
    <property type="protein sequence ID" value="GFA51166.1"/>
    <property type="molecule type" value="Genomic_DNA"/>
</dbReference>
<reference evidence="4" key="1">
    <citation type="journal article" date="2019" name="Sci. Rep.">
        <title>Draft genome of Tanacetum cinerariifolium, the natural source of mosquito coil.</title>
        <authorList>
            <person name="Yamashiro T."/>
            <person name="Shiraishi A."/>
            <person name="Satake H."/>
            <person name="Nakayama K."/>
        </authorList>
    </citation>
    <scope>NUCLEOTIDE SEQUENCE</scope>
</reference>
<dbReference type="Pfam" id="PF13976">
    <property type="entry name" value="gag_pre-integrs"/>
    <property type="match status" value="1"/>
</dbReference>
<feature type="region of interest" description="Disordered" evidence="1">
    <location>
        <begin position="1"/>
        <end position="44"/>
    </location>
</feature>
<dbReference type="Pfam" id="PF07727">
    <property type="entry name" value="RVT_2"/>
    <property type="match status" value="1"/>
</dbReference>
<proteinExistence type="predicted"/>
<dbReference type="InterPro" id="IPR013103">
    <property type="entry name" value="RVT_2"/>
</dbReference>
<feature type="region of interest" description="Disordered" evidence="1">
    <location>
        <begin position="394"/>
        <end position="414"/>
    </location>
</feature>
<evidence type="ECO:0000256" key="1">
    <source>
        <dbReference type="SAM" id="MobiDB-lite"/>
    </source>
</evidence>
<feature type="compositionally biased region" description="Polar residues" evidence="1">
    <location>
        <begin position="8"/>
        <end position="21"/>
    </location>
</feature>
<feature type="compositionally biased region" description="Basic and acidic residues" evidence="1">
    <location>
        <begin position="394"/>
        <end position="404"/>
    </location>
</feature>
<comment type="caution">
    <text evidence="4">The sequence shown here is derived from an EMBL/GenBank/DDBJ whole genome shotgun (WGS) entry which is preliminary data.</text>
</comment>
<accession>A0A699JSF9</accession>
<sequence>MLYFTGVKPSTSANGSQPSGNTKKHKIQRPPSSTQKNKVEAHPRTIKSSLKNKDCAVEPKGTTIVQHSKLNTNFKHIRVKCNGCMLYDNHDLCVPNVINDVNACSKSKSVKKNSKKKSLETNWQGTVKFRNDHLAKIIGYGDYQIGNVTIARVYYVEGLGHNLFSVGKFCDSNLKVTFCQHTCFIRNLEGVDLPTRSQGKNLYTLSLGDMVASSPICLLSKASKAKSWLWHRHQSHMNFGTINHLARHGLIRGLFELKFEKDHICSACGMGKSKKKPHKPKSEDTNQEKLYLLLMDLCGPMRVASIDGKKTDWDILFQPLFDELLTPPSSVDHPSPKFIAPVAEVVASEPAASTSSLSSTTVDQDAPSPYIAHTNNNLFFGFQESPITPTFCDDPLHESLHEDSTSQGSSSNMRQSHTLFESLGRWNKDHPIENVIGDPSRSVLTRKQLQTNSMWCFFDTLLTSVEPKNFKQAMTKLSWIDAMQEEIHEFERLQVWELLSCPDKVFLIKLKWIYKVKTDEFGGVLKNKARLVAQGFRQEEGINFEESFALVARKEAIRIFIAKISL</sequence>
<evidence type="ECO:0000313" key="4">
    <source>
        <dbReference type="EMBL" id="GFA51166.1"/>
    </source>
</evidence>
<dbReference type="AlphaFoldDB" id="A0A699JSF9"/>
<feature type="compositionally biased region" description="Polar residues" evidence="1">
    <location>
        <begin position="405"/>
        <end position="414"/>
    </location>
</feature>
<feature type="domain" description="GAG-pre-integrase" evidence="3">
    <location>
        <begin position="201"/>
        <end position="273"/>
    </location>
</feature>